<dbReference type="AlphaFoldDB" id="A0AAN9TVR7"/>
<evidence type="ECO:0000313" key="3">
    <source>
        <dbReference type="Proteomes" id="UP001367676"/>
    </source>
</evidence>
<evidence type="ECO:0000313" key="2">
    <source>
        <dbReference type="EMBL" id="KAK7604662.1"/>
    </source>
</evidence>
<feature type="compositionally biased region" description="Polar residues" evidence="1">
    <location>
        <begin position="150"/>
        <end position="159"/>
    </location>
</feature>
<keyword evidence="3" id="KW-1185">Reference proteome</keyword>
<organism evidence="2 3">
    <name type="scientific">Parthenolecanium corni</name>
    <dbReference type="NCBI Taxonomy" id="536013"/>
    <lineage>
        <taxon>Eukaryota</taxon>
        <taxon>Metazoa</taxon>
        <taxon>Ecdysozoa</taxon>
        <taxon>Arthropoda</taxon>
        <taxon>Hexapoda</taxon>
        <taxon>Insecta</taxon>
        <taxon>Pterygota</taxon>
        <taxon>Neoptera</taxon>
        <taxon>Paraneoptera</taxon>
        <taxon>Hemiptera</taxon>
        <taxon>Sternorrhyncha</taxon>
        <taxon>Coccoidea</taxon>
        <taxon>Coccidae</taxon>
        <taxon>Parthenolecanium</taxon>
    </lineage>
</organism>
<reference evidence="2 3" key="1">
    <citation type="submission" date="2024-03" db="EMBL/GenBank/DDBJ databases">
        <title>Adaptation during the transition from Ophiocordyceps entomopathogen to insect associate is accompanied by gene loss and intensified selection.</title>
        <authorList>
            <person name="Ward C.M."/>
            <person name="Onetto C.A."/>
            <person name="Borneman A.R."/>
        </authorList>
    </citation>
    <scope>NUCLEOTIDE SEQUENCE [LARGE SCALE GENOMIC DNA]</scope>
    <source>
        <strain evidence="2">AWRI1</strain>
        <tissue evidence="2">Single Adult Female</tissue>
    </source>
</reference>
<accession>A0AAN9TVR7</accession>
<protein>
    <submittedName>
        <fullName evidence="2">Uncharacterized protein</fullName>
    </submittedName>
</protein>
<comment type="caution">
    <text evidence="2">The sequence shown here is derived from an EMBL/GenBank/DDBJ whole genome shotgun (WGS) entry which is preliminary data.</text>
</comment>
<evidence type="ECO:0000256" key="1">
    <source>
        <dbReference type="SAM" id="MobiDB-lite"/>
    </source>
</evidence>
<sequence>MAFTGPPGIPGCMNCAAHQKEVNDMTLMVQASISEQRRLKEMRDACASKLHKANMEIVRIQELIADMDRAHQTCTQQSYQQPSPPEQNQPLNLTGGHTPDSRRMSVDTSTMEQRVDTLIANQRFAEEQFRSKRPPSPVDHRSNQPPPPTQASSFHSNPNVVRPDRPMVRFTIHNSRSSSSTQAAQTTIPIQHQPWENLVVQYRLSHGQPAVTPVQPAPQQQLERRAPTDNVTNTSQAAHLQQLNQQQPATTSDNLQQQTGLFQAIMAYCFQTGSADQTTPRARHPSRHIPMSQGTSRLDCEPIRNIRHRALELADQEWQVMIREGRRVASDYNHATMMDKLRYPRIIVQYNLVGHPLGIHLTISNIKVDRRFCCWIDTCPQTISMGTYDLFHANESLQHFANLPFAHYPYLDSNEELASDDASINLRIVRELGEIVIPISLTRSWNKDWIIIALDDIKSFITNVDLYHQTLTLRYSAEVEWEQEYFFAEQRLLNSHDPARQDVGRALQSRNNNCHLRNVIRWKQQAPQG</sequence>
<feature type="region of interest" description="Disordered" evidence="1">
    <location>
        <begin position="276"/>
        <end position="296"/>
    </location>
</feature>
<gene>
    <name evidence="2" type="ORF">V9T40_005848</name>
</gene>
<feature type="region of interest" description="Disordered" evidence="1">
    <location>
        <begin position="209"/>
        <end position="234"/>
    </location>
</feature>
<feature type="region of interest" description="Disordered" evidence="1">
    <location>
        <begin position="74"/>
        <end position="163"/>
    </location>
</feature>
<dbReference type="Proteomes" id="UP001367676">
    <property type="component" value="Unassembled WGS sequence"/>
</dbReference>
<dbReference type="EMBL" id="JBBCAQ010000003">
    <property type="protein sequence ID" value="KAK7604662.1"/>
    <property type="molecule type" value="Genomic_DNA"/>
</dbReference>
<feature type="compositionally biased region" description="Low complexity" evidence="1">
    <location>
        <begin position="209"/>
        <end position="221"/>
    </location>
</feature>
<proteinExistence type="predicted"/>
<name>A0AAN9TVR7_9HEMI</name>